<keyword evidence="2" id="KW-1185">Reference proteome</keyword>
<proteinExistence type="predicted"/>
<accession>A0AA39NE18</accession>
<gene>
    <name evidence="1" type="ORF">EV420DRAFT_1476435</name>
</gene>
<dbReference type="RefSeq" id="XP_060335073.1">
    <property type="nucleotide sequence ID" value="XM_060469334.1"/>
</dbReference>
<comment type="caution">
    <text evidence="1">The sequence shown here is derived from an EMBL/GenBank/DDBJ whole genome shotgun (WGS) entry which is preliminary data.</text>
</comment>
<sequence length="259" mass="28583">MDPYLPYLLSLPIVILVYIKMPPKLSSIISISNITGPPAVFSKKILGFATYLSDCGYEVAQTEIRHEFGCIYLGNGIAWAQETLTPAFGNLESRGMIRAFLESAGHIIANLEETTAVEVTDGISHDTLETFGTLDSEKNPLAQAYKNLLTSTFGLPSKASGMFGEITRMTLFPNDGFTLQMSTKMAPPVLLAFTPISATLWKFAVFEIQAFLIKIVQSFEWKHPRDGPRVIRATSGVMAPVLEGQEEKGKQLILEFREI</sequence>
<reference evidence="1" key="1">
    <citation type="submission" date="2023-06" db="EMBL/GenBank/DDBJ databases">
        <authorList>
            <consortium name="Lawrence Berkeley National Laboratory"/>
            <person name="Ahrendt S."/>
            <person name="Sahu N."/>
            <person name="Indic B."/>
            <person name="Wong-Bajracharya J."/>
            <person name="Merenyi Z."/>
            <person name="Ke H.-M."/>
            <person name="Monk M."/>
            <person name="Kocsube S."/>
            <person name="Drula E."/>
            <person name="Lipzen A."/>
            <person name="Balint B."/>
            <person name="Henrissat B."/>
            <person name="Andreopoulos B."/>
            <person name="Martin F.M."/>
            <person name="Harder C.B."/>
            <person name="Rigling D."/>
            <person name="Ford K.L."/>
            <person name="Foster G.D."/>
            <person name="Pangilinan J."/>
            <person name="Papanicolaou A."/>
            <person name="Barry K."/>
            <person name="LaButti K."/>
            <person name="Viragh M."/>
            <person name="Koriabine M."/>
            <person name="Yan M."/>
            <person name="Riley R."/>
            <person name="Champramary S."/>
            <person name="Plett K.L."/>
            <person name="Tsai I.J."/>
            <person name="Slot J."/>
            <person name="Sipos G."/>
            <person name="Plett J."/>
            <person name="Nagy L.G."/>
            <person name="Grigoriev I.V."/>
        </authorList>
    </citation>
    <scope>NUCLEOTIDE SEQUENCE</scope>
    <source>
        <strain evidence="1">CCBAS 213</strain>
    </source>
</reference>
<organism evidence="1 2">
    <name type="scientific">Armillaria tabescens</name>
    <name type="common">Ringless honey mushroom</name>
    <name type="synonym">Agaricus tabescens</name>
    <dbReference type="NCBI Taxonomy" id="1929756"/>
    <lineage>
        <taxon>Eukaryota</taxon>
        <taxon>Fungi</taxon>
        <taxon>Dikarya</taxon>
        <taxon>Basidiomycota</taxon>
        <taxon>Agaricomycotina</taxon>
        <taxon>Agaricomycetes</taxon>
        <taxon>Agaricomycetidae</taxon>
        <taxon>Agaricales</taxon>
        <taxon>Marasmiineae</taxon>
        <taxon>Physalacriaceae</taxon>
        <taxon>Desarmillaria</taxon>
    </lineage>
</organism>
<protein>
    <submittedName>
        <fullName evidence="1">Uncharacterized protein</fullName>
    </submittedName>
</protein>
<dbReference type="EMBL" id="JAUEPS010000007">
    <property type="protein sequence ID" value="KAK0463763.1"/>
    <property type="molecule type" value="Genomic_DNA"/>
</dbReference>
<dbReference type="AlphaFoldDB" id="A0AA39NE18"/>
<dbReference type="GeneID" id="85352882"/>
<name>A0AA39NE18_ARMTA</name>
<evidence type="ECO:0000313" key="2">
    <source>
        <dbReference type="Proteomes" id="UP001175211"/>
    </source>
</evidence>
<dbReference type="Proteomes" id="UP001175211">
    <property type="component" value="Unassembled WGS sequence"/>
</dbReference>
<evidence type="ECO:0000313" key="1">
    <source>
        <dbReference type="EMBL" id="KAK0463763.1"/>
    </source>
</evidence>